<dbReference type="OrthoDB" id="8527869at2"/>
<evidence type="ECO:0000313" key="2">
    <source>
        <dbReference type="EMBL" id="ACT47157.1"/>
    </source>
</evidence>
<sequence length="209" mass="23766">MKLESHDWKKLQIPLIILGGVVAVVAVCIVLTQQYKVEREQALFKQQSLLNAARQRYQSSGLEKEVITAYLPQYQTLINKGFVGEERRIEWVESLREQHKNHKLFGIKYSIKQQEKYTPGFALNLGGFTLNRSVMQFELDMLHEGDLLQLTESLSKANVADLMLRDCEITRLNESGALSSQLIANLHAQCELDWLTLREPAAIQTAVGP</sequence>
<keyword evidence="1" id="KW-1133">Transmembrane helix</keyword>
<dbReference type="EMBL" id="CP001672">
    <property type="protein sequence ID" value="ACT47157.1"/>
    <property type="molecule type" value="Genomic_DNA"/>
</dbReference>
<dbReference type="RefSeq" id="WP_012777614.1">
    <property type="nucleotide sequence ID" value="NC_012968.1"/>
</dbReference>
<keyword evidence="1" id="KW-0812">Transmembrane</keyword>
<protein>
    <submittedName>
        <fullName evidence="2">Uncharacterized protein</fullName>
    </submittedName>
</protein>
<accession>C6WSR5</accession>
<reference evidence="3" key="1">
    <citation type="submission" date="2009-07" db="EMBL/GenBank/DDBJ databases">
        <title>Complete sequence of Methylotenera mobilis JLW8.</title>
        <authorList>
            <consortium name="US DOE Joint Genome Institute"/>
            <person name="Lucas S."/>
            <person name="Copeland A."/>
            <person name="Lapidus A."/>
            <person name="Glavina del Rio T."/>
            <person name="Tice H."/>
            <person name="Bruce D."/>
            <person name="Goodwin L."/>
            <person name="Pitluck S."/>
            <person name="LaButti K.M."/>
            <person name="Clum A."/>
            <person name="Larimer F."/>
            <person name="Land M."/>
            <person name="Hauser L."/>
            <person name="Kyrpides N."/>
            <person name="Mikhailova N."/>
            <person name="Kayluzhnaya M."/>
            <person name="Chistoserdova L."/>
        </authorList>
    </citation>
    <scope>NUCLEOTIDE SEQUENCE [LARGE SCALE GENOMIC DNA]</scope>
    <source>
        <strain evidence="3">JLW8 / ATCC BAA-1282 / DSM 17540</strain>
    </source>
</reference>
<evidence type="ECO:0000313" key="3">
    <source>
        <dbReference type="Proteomes" id="UP000002742"/>
    </source>
</evidence>
<dbReference type="Proteomes" id="UP000002742">
    <property type="component" value="Chromosome"/>
</dbReference>
<dbReference type="HOGENOM" id="CLU_112410_0_0_4"/>
<dbReference type="AlphaFoldDB" id="C6WSR5"/>
<dbReference type="eggNOG" id="ENOG50331BH">
    <property type="taxonomic scope" value="Bacteria"/>
</dbReference>
<dbReference type="STRING" id="583345.Mmol_0247"/>
<keyword evidence="1" id="KW-0472">Membrane</keyword>
<gene>
    <name evidence="2" type="ordered locus">Mmol_0247</name>
</gene>
<feature type="transmembrane region" description="Helical" evidence="1">
    <location>
        <begin position="12"/>
        <end position="31"/>
    </location>
</feature>
<evidence type="ECO:0000256" key="1">
    <source>
        <dbReference type="SAM" id="Phobius"/>
    </source>
</evidence>
<keyword evidence="3" id="KW-1185">Reference proteome</keyword>
<proteinExistence type="predicted"/>
<dbReference type="KEGG" id="mmb:Mmol_0247"/>
<reference evidence="2 3" key="2">
    <citation type="journal article" date="2011" name="J. Bacteriol.">
        <title>Genomes of three methylotrophs from a single niche uncover genetic and metabolic divergence of Methylophilaceae.</title>
        <authorList>
            <person name="Lapidus A."/>
            <person name="Clum A."/>
            <person name="Labutti K."/>
            <person name="Kaluzhnaya M.G."/>
            <person name="Lim S."/>
            <person name="Beck D.A."/>
            <person name="Glavina Del Rio T."/>
            <person name="Nolan M."/>
            <person name="Mavromatis K."/>
            <person name="Huntemann M."/>
            <person name="Lucas S."/>
            <person name="Lidstrom M.E."/>
            <person name="Ivanova N."/>
            <person name="Chistoserdova L."/>
        </authorList>
    </citation>
    <scope>NUCLEOTIDE SEQUENCE [LARGE SCALE GENOMIC DNA]</scope>
    <source>
        <strain evidence="3">JLW8 / ATCC BAA-1282 / DSM 17540</strain>
    </source>
</reference>
<name>C6WSR5_METML</name>
<organism evidence="2 3">
    <name type="scientific">Methylotenera mobilis (strain JLW8 / ATCC BAA-1282 / DSM 17540)</name>
    <dbReference type="NCBI Taxonomy" id="583345"/>
    <lineage>
        <taxon>Bacteria</taxon>
        <taxon>Pseudomonadati</taxon>
        <taxon>Pseudomonadota</taxon>
        <taxon>Betaproteobacteria</taxon>
        <taxon>Nitrosomonadales</taxon>
        <taxon>Methylophilaceae</taxon>
        <taxon>Methylotenera</taxon>
    </lineage>
</organism>